<evidence type="ECO:0000313" key="8">
    <source>
        <dbReference type="EMBL" id="UOD51187.1"/>
    </source>
</evidence>
<dbReference type="PANTHER" id="PTHR10815">
    <property type="entry name" value="METHYLATED-DNA--PROTEIN-CYSTEINE METHYLTRANSFERASE"/>
    <property type="match status" value="1"/>
</dbReference>
<proteinExistence type="predicted"/>
<evidence type="ECO:0000256" key="2">
    <source>
        <dbReference type="ARBA" id="ARBA00022603"/>
    </source>
</evidence>
<dbReference type="Proteomes" id="UP000831607">
    <property type="component" value="Chromosome"/>
</dbReference>
<evidence type="ECO:0000259" key="7">
    <source>
        <dbReference type="Pfam" id="PF01035"/>
    </source>
</evidence>
<evidence type="ECO:0000256" key="5">
    <source>
        <dbReference type="ARBA" id="ARBA00023204"/>
    </source>
</evidence>
<accession>A0ABY4AQ80</accession>
<dbReference type="EMBL" id="CP063982">
    <property type="protein sequence ID" value="UOD51187.1"/>
    <property type="molecule type" value="Genomic_DNA"/>
</dbReference>
<evidence type="ECO:0000256" key="1">
    <source>
        <dbReference type="ARBA" id="ARBA00001286"/>
    </source>
</evidence>
<comment type="catalytic activity">
    <reaction evidence="6">
        <text>a 6-O-methyl-2'-deoxyguanosine in DNA + L-cysteinyl-[protein] = S-methyl-L-cysteinyl-[protein] + a 2'-deoxyguanosine in DNA</text>
        <dbReference type="Rhea" id="RHEA:24000"/>
        <dbReference type="Rhea" id="RHEA-COMP:10131"/>
        <dbReference type="Rhea" id="RHEA-COMP:10132"/>
        <dbReference type="Rhea" id="RHEA-COMP:11367"/>
        <dbReference type="Rhea" id="RHEA-COMP:11368"/>
        <dbReference type="ChEBI" id="CHEBI:29950"/>
        <dbReference type="ChEBI" id="CHEBI:82612"/>
        <dbReference type="ChEBI" id="CHEBI:85445"/>
        <dbReference type="ChEBI" id="CHEBI:85448"/>
        <dbReference type="EC" id="2.1.1.63"/>
    </reaction>
</comment>
<dbReference type="InterPro" id="IPR036388">
    <property type="entry name" value="WH-like_DNA-bd_sf"/>
</dbReference>
<dbReference type="RefSeq" id="WP_243479655.1">
    <property type="nucleotide sequence ID" value="NZ_CP063982.1"/>
</dbReference>
<dbReference type="SUPFAM" id="SSF46767">
    <property type="entry name" value="Methylated DNA-protein cysteine methyltransferase, C-terminal domain"/>
    <property type="match status" value="1"/>
</dbReference>
<evidence type="ECO:0000256" key="3">
    <source>
        <dbReference type="ARBA" id="ARBA00022679"/>
    </source>
</evidence>
<evidence type="ECO:0000256" key="4">
    <source>
        <dbReference type="ARBA" id="ARBA00022763"/>
    </source>
</evidence>
<protein>
    <submittedName>
        <fullName evidence="8">Methylated-DNA--[protein]-cysteine S-methyltransferase</fullName>
    </submittedName>
</protein>
<dbReference type="PROSITE" id="PS00374">
    <property type="entry name" value="MGMT"/>
    <property type="match status" value="1"/>
</dbReference>
<keyword evidence="5" id="KW-0234">DNA repair</keyword>
<keyword evidence="2" id="KW-0489">Methyltransferase</keyword>
<reference evidence="8 9" key="1">
    <citation type="submission" date="2020-11" db="EMBL/GenBank/DDBJ databases">
        <title>Algicoccus daihaiensis sp.nov., isolated from Daihai Lake in Inner Mongolia.</title>
        <authorList>
            <person name="Kai J."/>
        </authorList>
    </citation>
    <scope>NUCLEOTIDE SEQUENCE [LARGE SCALE GENOMIC DNA]</scope>
    <source>
        <strain evidence="9">f23</strain>
    </source>
</reference>
<keyword evidence="4" id="KW-0227">DNA damage</keyword>
<evidence type="ECO:0000256" key="6">
    <source>
        <dbReference type="ARBA" id="ARBA00049348"/>
    </source>
</evidence>
<organism evidence="8 9">
    <name type="scientific">Orrella daihaiensis</name>
    <dbReference type="NCBI Taxonomy" id="2782176"/>
    <lineage>
        <taxon>Bacteria</taxon>
        <taxon>Pseudomonadati</taxon>
        <taxon>Pseudomonadota</taxon>
        <taxon>Betaproteobacteria</taxon>
        <taxon>Burkholderiales</taxon>
        <taxon>Alcaligenaceae</taxon>
        <taxon>Orrella</taxon>
    </lineage>
</organism>
<dbReference type="Pfam" id="PF01035">
    <property type="entry name" value="DNA_binding_1"/>
    <property type="match status" value="1"/>
</dbReference>
<keyword evidence="9" id="KW-1185">Reference proteome</keyword>
<feature type="domain" description="Methylated-DNA-[protein]-cysteine S-methyltransferase DNA binding" evidence="7">
    <location>
        <begin position="92"/>
        <end position="171"/>
    </location>
</feature>
<keyword evidence="3" id="KW-0808">Transferase</keyword>
<dbReference type="CDD" id="cd06445">
    <property type="entry name" value="ATase"/>
    <property type="match status" value="1"/>
</dbReference>
<evidence type="ECO:0000313" key="9">
    <source>
        <dbReference type="Proteomes" id="UP000831607"/>
    </source>
</evidence>
<comment type="catalytic activity">
    <reaction evidence="1">
        <text>a 4-O-methyl-thymidine in DNA + L-cysteinyl-[protein] = a thymidine in DNA + S-methyl-L-cysteinyl-[protein]</text>
        <dbReference type="Rhea" id="RHEA:53428"/>
        <dbReference type="Rhea" id="RHEA-COMP:10131"/>
        <dbReference type="Rhea" id="RHEA-COMP:10132"/>
        <dbReference type="Rhea" id="RHEA-COMP:13555"/>
        <dbReference type="Rhea" id="RHEA-COMP:13556"/>
        <dbReference type="ChEBI" id="CHEBI:29950"/>
        <dbReference type="ChEBI" id="CHEBI:82612"/>
        <dbReference type="ChEBI" id="CHEBI:137386"/>
        <dbReference type="ChEBI" id="CHEBI:137387"/>
        <dbReference type="EC" id="2.1.1.63"/>
    </reaction>
</comment>
<dbReference type="InterPro" id="IPR036217">
    <property type="entry name" value="MethylDNA_cys_MeTrfase_DNAb"/>
</dbReference>
<dbReference type="NCBIfam" id="TIGR00589">
    <property type="entry name" value="ogt"/>
    <property type="match status" value="1"/>
</dbReference>
<dbReference type="PANTHER" id="PTHR10815:SF14">
    <property type="entry name" value="BIFUNCTIONAL TRANSCRIPTIONAL ACTIVATOR_DNA REPAIR ENZYME ADA"/>
    <property type="match status" value="1"/>
</dbReference>
<sequence length="176" mass="19528">MYSIVEFASLKHAPYKRLTIGLAKTPVGPAVLVWDALGIRELSLDKSPQDVLLRWSVLDRQIERDDATADQCVAKVFEQRALDLPLVFCGTDFQRKVWQQLMQIKRGQTTSYSELASRLGKPSAARAVGGAVGANLLGFVVPCHRVVRQDGLIGEFRWGTEVKASLLAWESRLAYG</sequence>
<gene>
    <name evidence="8" type="ORF">DHf2319_04650</name>
</gene>
<dbReference type="Gene3D" id="1.10.10.10">
    <property type="entry name" value="Winged helix-like DNA-binding domain superfamily/Winged helix DNA-binding domain"/>
    <property type="match status" value="1"/>
</dbReference>
<dbReference type="InterPro" id="IPR001497">
    <property type="entry name" value="MethylDNA_cys_MeTrfase_AS"/>
</dbReference>
<dbReference type="InterPro" id="IPR014048">
    <property type="entry name" value="MethylDNA_cys_MeTrfase_DNA-bd"/>
</dbReference>
<name>A0ABY4AQ80_9BURK</name>